<evidence type="ECO:0000313" key="4">
    <source>
        <dbReference type="Proteomes" id="UP000030460"/>
    </source>
</evidence>
<dbReference type="RefSeq" id="WP_152617185.1">
    <property type="nucleotide sequence ID" value="NZ_CADFGF010000002.1"/>
</dbReference>
<dbReference type="EMBL" id="JTDB02000001">
    <property type="protein sequence ID" value="NLP60703.1"/>
    <property type="molecule type" value="Genomic_DNA"/>
</dbReference>
<evidence type="ECO:0000313" key="3">
    <source>
        <dbReference type="EMBL" id="NLP60703.1"/>
    </source>
</evidence>
<protein>
    <submittedName>
        <fullName evidence="3">Uncharacterized protein</fullName>
    </submittedName>
</protein>
<evidence type="ECO:0000256" key="2">
    <source>
        <dbReference type="SAM" id="SignalP"/>
    </source>
</evidence>
<name>A0A8T6Z7Z6_9BURK</name>
<keyword evidence="2" id="KW-0732">Signal</keyword>
<sequence length="90" mass="9339">MEMKIRLAMIAACLTALAALVAGAPATAQTNDEPASQQRAHQMMIRDANASAQAATDMSYGGTSDTQSAAGQRTGKACETRSQCHPFSGH</sequence>
<reference evidence="3" key="2">
    <citation type="submission" date="2020-04" db="EMBL/GenBank/DDBJ databases">
        <authorList>
            <person name="Alexandrino P."/>
            <person name="Mendonca T."/>
            <person name="Guaman L."/>
            <person name="Cherix J."/>
            <person name="Lozano-Sakalauskas G."/>
            <person name="Fujita A."/>
            <person name="Filho E.R."/>
            <person name="Long P."/>
            <person name="Padilla G."/>
            <person name="Taciro M.K."/>
            <person name="Gomez J.G."/>
            <person name="Silva L.F."/>
            <person name="Torres M."/>
        </authorList>
    </citation>
    <scope>NUCLEOTIDE SEQUENCE</scope>
    <source>
        <strain evidence="3">LMG 19450</strain>
    </source>
</reference>
<organism evidence="3 4">
    <name type="scientific">Paraburkholderia sacchari</name>
    <dbReference type="NCBI Taxonomy" id="159450"/>
    <lineage>
        <taxon>Bacteria</taxon>
        <taxon>Pseudomonadati</taxon>
        <taxon>Pseudomonadota</taxon>
        <taxon>Betaproteobacteria</taxon>
        <taxon>Burkholderiales</taxon>
        <taxon>Burkholderiaceae</taxon>
        <taxon>Paraburkholderia</taxon>
    </lineage>
</organism>
<dbReference type="Proteomes" id="UP000030460">
    <property type="component" value="Unassembled WGS sequence"/>
</dbReference>
<comment type="caution">
    <text evidence="3">The sequence shown here is derived from an EMBL/GenBank/DDBJ whole genome shotgun (WGS) entry which is preliminary data.</text>
</comment>
<evidence type="ECO:0000256" key="1">
    <source>
        <dbReference type="SAM" id="MobiDB-lite"/>
    </source>
</evidence>
<dbReference type="AlphaFoldDB" id="A0A8T6Z7Z6"/>
<feature type="compositionally biased region" description="Polar residues" evidence="1">
    <location>
        <begin position="80"/>
        <end position="90"/>
    </location>
</feature>
<feature type="region of interest" description="Disordered" evidence="1">
    <location>
        <begin position="48"/>
        <end position="90"/>
    </location>
</feature>
<accession>A0A8T6Z7Z6</accession>
<proteinExistence type="predicted"/>
<reference evidence="3" key="1">
    <citation type="journal article" date="2015" name="Genome Announc.">
        <title>Draft Genome Sequence of the Polyhydroxyalkanoate-Producing Bacterium Burkholderia sacchari LMG 19450 Isolated from Brazilian Sugarcane Plantation Soil.</title>
        <authorList>
            <person name="Alexandrino P.M."/>
            <person name="Mendonca T.T."/>
            <person name="Guaman Bautista L.P."/>
            <person name="Cherix J."/>
            <person name="Lozano-Sakalauskas G.C."/>
            <person name="Fujita A."/>
            <person name="Ramos Filho E."/>
            <person name="Long P."/>
            <person name="Padilla G."/>
            <person name="Taciro M.K."/>
            <person name="Gomez J.G."/>
            <person name="Silva L.F."/>
        </authorList>
    </citation>
    <scope>NUCLEOTIDE SEQUENCE</scope>
    <source>
        <strain evidence="3">LMG 19450</strain>
    </source>
</reference>
<keyword evidence="4" id="KW-1185">Reference proteome</keyword>
<feature type="chain" id="PRO_5035929568" evidence="2">
    <location>
        <begin position="29"/>
        <end position="90"/>
    </location>
</feature>
<dbReference type="OrthoDB" id="9108939at2"/>
<gene>
    <name evidence="3" type="ORF">NH14_005960</name>
</gene>
<feature type="compositionally biased region" description="Polar residues" evidence="1">
    <location>
        <begin position="50"/>
        <end position="71"/>
    </location>
</feature>
<feature type="signal peptide" evidence="2">
    <location>
        <begin position="1"/>
        <end position="28"/>
    </location>
</feature>